<reference evidence="6 7" key="1">
    <citation type="journal article" date="2018" name="Front. Microbiol.">
        <title>Prospects for Fungal Bioremediation of Acidic Radioactive Waste Sites: Characterization and Genome Sequence of Rhodotorula taiwanensis MD1149.</title>
        <authorList>
            <person name="Tkavc R."/>
            <person name="Matrosova V.Y."/>
            <person name="Grichenko O.E."/>
            <person name="Gostincar C."/>
            <person name="Volpe R.P."/>
            <person name="Klimenkova P."/>
            <person name="Gaidamakova E.K."/>
            <person name="Zhou C.E."/>
            <person name="Stewart B.J."/>
            <person name="Lyman M.G."/>
            <person name="Malfatti S.A."/>
            <person name="Rubinfeld B."/>
            <person name="Courtot M."/>
            <person name="Singh J."/>
            <person name="Dalgard C.L."/>
            <person name="Hamilton T."/>
            <person name="Frey K.G."/>
            <person name="Gunde-Cimerman N."/>
            <person name="Dugan L."/>
            <person name="Daly M.J."/>
        </authorList>
    </citation>
    <scope>NUCLEOTIDE SEQUENCE [LARGE SCALE GENOMIC DNA]</scope>
    <source>
        <strain evidence="6 7">MD1149</strain>
    </source>
</reference>
<dbReference type="Gene3D" id="6.10.140.2220">
    <property type="match status" value="1"/>
</dbReference>
<organism evidence="6 7">
    <name type="scientific">Rhodotorula taiwanensis</name>
    <dbReference type="NCBI Taxonomy" id="741276"/>
    <lineage>
        <taxon>Eukaryota</taxon>
        <taxon>Fungi</taxon>
        <taxon>Dikarya</taxon>
        <taxon>Basidiomycota</taxon>
        <taxon>Pucciniomycotina</taxon>
        <taxon>Microbotryomycetes</taxon>
        <taxon>Sporidiobolales</taxon>
        <taxon>Sporidiobolaceae</taxon>
        <taxon>Rhodotorula</taxon>
    </lineage>
</organism>
<dbReference type="Pfam" id="PF01753">
    <property type="entry name" value="zf-MYND"/>
    <property type="match status" value="1"/>
</dbReference>
<keyword evidence="7" id="KW-1185">Reference proteome</keyword>
<evidence type="ECO:0000256" key="3">
    <source>
        <dbReference type="ARBA" id="ARBA00022833"/>
    </source>
</evidence>
<dbReference type="EMBL" id="PJQD01000036">
    <property type="protein sequence ID" value="POY73465.1"/>
    <property type="molecule type" value="Genomic_DNA"/>
</dbReference>
<accession>A0A2S5B9L2</accession>
<dbReference type="SUPFAM" id="SSF144232">
    <property type="entry name" value="HIT/MYND zinc finger-like"/>
    <property type="match status" value="1"/>
</dbReference>
<sequence length="295" mass="33019">MASSTGFGQCALCEEKATSHCGGCRVISFCSKRCQVTVWPAHKFLCSSMPELFQQPPLTPAEVVEVWELRNHGTLEDQKTPWNVQQCLPDSNWPHFQAIVKSKAIPAGGDLSGRQSTDPSAPNPHVRESAIARARSQVGDHLEPDFMYEAFAKTAIWMQVSNFVRIALLAWRRTQTHRPIADVQADNTPVVIFDAYLRKMLILVLALEKMRSEKGDPQVNFQWMRVADLAKERAYAALDAVNVARSVKAAIRANNMLFMPMFGFSGESSPTRAVVRHPELWQNPRYLSGDPPKAE</sequence>
<evidence type="ECO:0000259" key="5">
    <source>
        <dbReference type="PROSITE" id="PS50865"/>
    </source>
</evidence>
<comment type="caution">
    <text evidence="6">The sequence shown here is derived from an EMBL/GenBank/DDBJ whole genome shotgun (WGS) entry which is preliminary data.</text>
</comment>
<dbReference type="STRING" id="741276.A0A2S5B9L2"/>
<dbReference type="AlphaFoldDB" id="A0A2S5B9L2"/>
<keyword evidence="2 4" id="KW-0863">Zinc-finger</keyword>
<name>A0A2S5B9L2_9BASI</name>
<dbReference type="InterPro" id="IPR002893">
    <property type="entry name" value="Znf_MYND"/>
</dbReference>
<evidence type="ECO:0000313" key="7">
    <source>
        <dbReference type="Proteomes" id="UP000237144"/>
    </source>
</evidence>
<protein>
    <recommendedName>
        <fullName evidence="5">MYND-type domain-containing protein</fullName>
    </recommendedName>
</protein>
<keyword evidence="3" id="KW-0862">Zinc</keyword>
<dbReference type="OrthoDB" id="2530336at2759"/>
<dbReference type="PROSITE" id="PS01360">
    <property type="entry name" value="ZF_MYND_1"/>
    <property type="match status" value="1"/>
</dbReference>
<evidence type="ECO:0000256" key="2">
    <source>
        <dbReference type="ARBA" id="ARBA00022771"/>
    </source>
</evidence>
<proteinExistence type="predicted"/>
<keyword evidence="1" id="KW-0479">Metal-binding</keyword>
<dbReference type="Proteomes" id="UP000237144">
    <property type="component" value="Unassembled WGS sequence"/>
</dbReference>
<evidence type="ECO:0000313" key="6">
    <source>
        <dbReference type="EMBL" id="POY73465.1"/>
    </source>
</evidence>
<gene>
    <name evidence="6" type="ORF">BMF94_3402</name>
</gene>
<feature type="domain" description="MYND-type" evidence="5">
    <location>
        <begin position="10"/>
        <end position="46"/>
    </location>
</feature>
<dbReference type="GO" id="GO:0008270">
    <property type="term" value="F:zinc ion binding"/>
    <property type="evidence" value="ECO:0007669"/>
    <property type="project" value="UniProtKB-KW"/>
</dbReference>
<dbReference type="PROSITE" id="PS50865">
    <property type="entry name" value="ZF_MYND_2"/>
    <property type="match status" value="1"/>
</dbReference>
<evidence type="ECO:0000256" key="4">
    <source>
        <dbReference type="PROSITE-ProRule" id="PRU00134"/>
    </source>
</evidence>
<evidence type="ECO:0000256" key="1">
    <source>
        <dbReference type="ARBA" id="ARBA00022723"/>
    </source>
</evidence>